<dbReference type="Pfam" id="PF12697">
    <property type="entry name" value="Abhydrolase_6"/>
    <property type="match status" value="1"/>
</dbReference>
<dbReference type="InterPro" id="IPR000073">
    <property type="entry name" value="AB_hydrolase_1"/>
</dbReference>
<feature type="signal peptide" evidence="2">
    <location>
        <begin position="1"/>
        <end position="27"/>
    </location>
</feature>
<dbReference type="RefSeq" id="WP_235011739.1">
    <property type="nucleotide sequence ID" value="NZ_FNVA01000008.1"/>
</dbReference>
<feature type="chain" id="PRO_5009294208" evidence="2">
    <location>
        <begin position="28"/>
        <end position="308"/>
    </location>
</feature>
<evidence type="ECO:0000313" key="4">
    <source>
        <dbReference type="EMBL" id="SEG65512.1"/>
    </source>
</evidence>
<name>A0A1H6BXY1_9BACT</name>
<keyword evidence="5" id="KW-1185">Reference proteome</keyword>
<keyword evidence="2" id="KW-0732">Signal</keyword>
<sequence length="308" mass="33047">MTKFLQILATIAFVVGGIMLLCAPAPAQTAVVMKASSGEFTPTRFTVVDEGKAGAPDVVLIPGLSSSRAVWDAEAKLLAPNYRLHLVQVNGFAGQAAGPNATGEILPAIVDELHGYIAAAGMHPVVMGHSLGGLLTLMLAARYPGDVRKLVIVDTLPFYALLFGSQATVETVRPQAEAMKQQMLSIPDEQLAMVAPMMAHQLVKDADGAKIVGAWSVSSDRKVVANAMVEDMLTDMRPVLGSIKTPALVLYEHDPTLTMPNADRYEALMKSSYQPMPNATLVRVDDSRHFIMYDQPAKFDAVVEGFLK</sequence>
<evidence type="ECO:0000256" key="1">
    <source>
        <dbReference type="ARBA" id="ARBA00022801"/>
    </source>
</evidence>
<proteinExistence type="predicted"/>
<reference evidence="4 5" key="1">
    <citation type="submission" date="2016-10" db="EMBL/GenBank/DDBJ databases">
        <authorList>
            <person name="de Groot N.N."/>
        </authorList>
    </citation>
    <scope>NUCLEOTIDE SEQUENCE [LARGE SCALE GENOMIC DNA]</scope>
    <source>
        <strain evidence="4 5">DSM 22489</strain>
    </source>
</reference>
<dbReference type="InterPro" id="IPR029058">
    <property type="entry name" value="AB_hydrolase_fold"/>
</dbReference>
<dbReference type="AlphaFoldDB" id="A0A1H6BXY1"/>
<dbReference type="SUPFAM" id="SSF53474">
    <property type="entry name" value="alpha/beta-Hydrolases"/>
    <property type="match status" value="1"/>
</dbReference>
<organism evidence="4 5">
    <name type="scientific">Bryocella elongata</name>
    <dbReference type="NCBI Taxonomy" id="863522"/>
    <lineage>
        <taxon>Bacteria</taxon>
        <taxon>Pseudomonadati</taxon>
        <taxon>Acidobacteriota</taxon>
        <taxon>Terriglobia</taxon>
        <taxon>Terriglobales</taxon>
        <taxon>Acidobacteriaceae</taxon>
        <taxon>Bryocella</taxon>
    </lineage>
</organism>
<dbReference type="Gene3D" id="3.40.50.1820">
    <property type="entry name" value="alpha/beta hydrolase"/>
    <property type="match status" value="1"/>
</dbReference>
<evidence type="ECO:0000259" key="3">
    <source>
        <dbReference type="Pfam" id="PF12697"/>
    </source>
</evidence>
<protein>
    <submittedName>
        <fullName evidence="4">Pimeloyl-ACP methyl ester carboxylesterase</fullName>
    </submittedName>
</protein>
<dbReference type="EMBL" id="FNVA01000008">
    <property type="protein sequence ID" value="SEG65512.1"/>
    <property type="molecule type" value="Genomic_DNA"/>
</dbReference>
<evidence type="ECO:0000256" key="2">
    <source>
        <dbReference type="SAM" id="SignalP"/>
    </source>
</evidence>
<dbReference type="GO" id="GO:0016787">
    <property type="term" value="F:hydrolase activity"/>
    <property type="evidence" value="ECO:0007669"/>
    <property type="project" value="UniProtKB-KW"/>
</dbReference>
<dbReference type="PANTHER" id="PTHR43798:SF31">
    <property type="entry name" value="AB HYDROLASE SUPERFAMILY PROTEIN YCLE"/>
    <property type="match status" value="1"/>
</dbReference>
<dbReference type="InterPro" id="IPR050266">
    <property type="entry name" value="AB_hydrolase_sf"/>
</dbReference>
<gene>
    <name evidence="4" type="ORF">SAMN05421819_4043</name>
</gene>
<dbReference type="GO" id="GO:0016020">
    <property type="term" value="C:membrane"/>
    <property type="evidence" value="ECO:0007669"/>
    <property type="project" value="TreeGrafter"/>
</dbReference>
<keyword evidence="1" id="KW-0378">Hydrolase</keyword>
<evidence type="ECO:0000313" key="5">
    <source>
        <dbReference type="Proteomes" id="UP000236728"/>
    </source>
</evidence>
<dbReference type="PANTHER" id="PTHR43798">
    <property type="entry name" value="MONOACYLGLYCEROL LIPASE"/>
    <property type="match status" value="1"/>
</dbReference>
<dbReference type="Proteomes" id="UP000236728">
    <property type="component" value="Unassembled WGS sequence"/>
</dbReference>
<feature type="domain" description="AB hydrolase-1" evidence="3">
    <location>
        <begin position="58"/>
        <end position="299"/>
    </location>
</feature>
<accession>A0A1H6BXY1</accession>